<dbReference type="HOGENOM" id="CLU_971019_0_0_1"/>
<reference evidence="2" key="3">
    <citation type="submission" date="2015-04" db="UniProtKB">
        <authorList>
            <consortium name="EnsemblPlants"/>
        </authorList>
    </citation>
    <scope>IDENTIFICATION</scope>
    <source>
        <strain evidence="2">cv. Jemalong A17</strain>
    </source>
</reference>
<protein>
    <submittedName>
        <fullName evidence="1 2">Uncharacterized protein</fullName>
    </submittedName>
</protein>
<evidence type="ECO:0000313" key="1">
    <source>
        <dbReference type="EMBL" id="KEH18058.1"/>
    </source>
</evidence>
<organism evidence="1 3">
    <name type="scientific">Medicago truncatula</name>
    <name type="common">Barrel medic</name>
    <name type="synonym">Medicago tribuloides</name>
    <dbReference type="NCBI Taxonomy" id="3880"/>
    <lineage>
        <taxon>Eukaryota</taxon>
        <taxon>Viridiplantae</taxon>
        <taxon>Streptophyta</taxon>
        <taxon>Embryophyta</taxon>
        <taxon>Tracheophyta</taxon>
        <taxon>Spermatophyta</taxon>
        <taxon>Magnoliopsida</taxon>
        <taxon>eudicotyledons</taxon>
        <taxon>Gunneridae</taxon>
        <taxon>Pentapetalae</taxon>
        <taxon>rosids</taxon>
        <taxon>fabids</taxon>
        <taxon>Fabales</taxon>
        <taxon>Fabaceae</taxon>
        <taxon>Papilionoideae</taxon>
        <taxon>50 kb inversion clade</taxon>
        <taxon>NPAAA clade</taxon>
        <taxon>Hologalegina</taxon>
        <taxon>IRL clade</taxon>
        <taxon>Trifolieae</taxon>
        <taxon>Medicago</taxon>
    </lineage>
</organism>
<dbReference type="AlphaFoldDB" id="A0A072TMI0"/>
<name>A0A072TMI0_MEDTR</name>
<reference evidence="1 3" key="2">
    <citation type="journal article" date="2014" name="BMC Genomics">
        <title>An improved genome release (version Mt4.0) for the model legume Medicago truncatula.</title>
        <authorList>
            <person name="Tang H."/>
            <person name="Krishnakumar V."/>
            <person name="Bidwell S."/>
            <person name="Rosen B."/>
            <person name="Chan A."/>
            <person name="Zhou S."/>
            <person name="Gentzbittel L."/>
            <person name="Childs K.L."/>
            <person name="Yandell M."/>
            <person name="Gundlach H."/>
            <person name="Mayer K.F."/>
            <person name="Schwartz D.C."/>
            <person name="Town C.D."/>
        </authorList>
    </citation>
    <scope>GENOME REANNOTATION</scope>
    <source>
        <strain evidence="1">A17</strain>
        <strain evidence="2 3">cv. Jemalong A17</strain>
    </source>
</reference>
<evidence type="ECO:0000313" key="2">
    <source>
        <dbReference type="EnsemblPlants" id="KEH18058"/>
    </source>
</evidence>
<dbReference type="Proteomes" id="UP000002051">
    <property type="component" value="Chromosome 8"/>
</dbReference>
<gene>
    <name evidence="1" type="ordered locus">MTR_8g010370</name>
</gene>
<evidence type="ECO:0000313" key="3">
    <source>
        <dbReference type="Proteomes" id="UP000002051"/>
    </source>
</evidence>
<accession>A0A072TMI0</accession>
<proteinExistence type="predicted"/>
<reference evidence="1 3" key="1">
    <citation type="journal article" date="2011" name="Nature">
        <title>The Medicago genome provides insight into the evolution of rhizobial symbioses.</title>
        <authorList>
            <person name="Young N.D."/>
            <person name="Debelle F."/>
            <person name="Oldroyd G.E."/>
            <person name="Geurts R."/>
            <person name="Cannon S.B."/>
            <person name="Udvardi M.K."/>
            <person name="Benedito V.A."/>
            <person name="Mayer K.F."/>
            <person name="Gouzy J."/>
            <person name="Schoof H."/>
            <person name="Van de Peer Y."/>
            <person name="Proost S."/>
            <person name="Cook D.R."/>
            <person name="Meyers B.C."/>
            <person name="Spannagl M."/>
            <person name="Cheung F."/>
            <person name="De Mita S."/>
            <person name="Krishnakumar V."/>
            <person name="Gundlach H."/>
            <person name="Zhou S."/>
            <person name="Mudge J."/>
            <person name="Bharti A.K."/>
            <person name="Murray J.D."/>
            <person name="Naoumkina M.A."/>
            <person name="Rosen B."/>
            <person name="Silverstein K.A."/>
            <person name="Tang H."/>
            <person name="Rombauts S."/>
            <person name="Zhao P.X."/>
            <person name="Zhou P."/>
            <person name="Barbe V."/>
            <person name="Bardou P."/>
            <person name="Bechner M."/>
            <person name="Bellec A."/>
            <person name="Berger A."/>
            <person name="Berges H."/>
            <person name="Bidwell S."/>
            <person name="Bisseling T."/>
            <person name="Choisne N."/>
            <person name="Couloux A."/>
            <person name="Denny R."/>
            <person name="Deshpande S."/>
            <person name="Dai X."/>
            <person name="Doyle J.J."/>
            <person name="Dudez A.M."/>
            <person name="Farmer A.D."/>
            <person name="Fouteau S."/>
            <person name="Franken C."/>
            <person name="Gibelin C."/>
            <person name="Gish J."/>
            <person name="Goldstein S."/>
            <person name="Gonzalez A.J."/>
            <person name="Green P.J."/>
            <person name="Hallab A."/>
            <person name="Hartog M."/>
            <person name="Hua A."/>
            <person name="Humphray S.J."/>
            <person name="Jeong D.H."/>
            <person name="Jing Y."/>
            <person name="Jocker A."/>
            <person name="Kenton S.M."/>
            <person name="Kim D.J."/>
            <person name="Klee K."/>
            <person name="Lai H."/>
            <person name="Lang C."/>
            <person name="Lin S."/>
            <person name="Macmil S.L."/>
            <person name="Magdelenat G."/>
            <person name="Matthews L."/>
            <person name="McCorrison J."/>
            <person name="Monaghan E.L."/>
            <person name="Mun J.H."/>
            <person name="Najar F.Z."/>
            <person name="Nicholson C."/>
            <person name="Noirot C."/>
            <person name="O'Bleness M."/>
            <person name="Paule C.R."/>
            <person name="Poulain J."/>
            <person name="Prion F."/>
            <person name="Qin B."/>
            <person name="Qu C."/>
            <person name="Retzel E.F."/>
            <person name="Riddle C."/>
            <person name="Sallet E."/>
            <person name="Samain S."/>
            <person name="Samson N."/>
            <person name="Sanders I."/>
            <person name="Saurat O."/>
            <person name="Scarpelli C."/>
            <person name="Schiex T."/>
            <person name="Segurens B."/>
            <person name="Severin A.J."/>
            <person name="Sherrier D.J."/>
            <person name="Shi R."/>
            <person name="Sims S."/>
            <person name="Singer S.R."/>
            <person name="Sinharoy S."/>
            <person name="Sterck L."/>
            <person name="Viollet A."/>
            <person name="Wang B.B."/>
            <person name="Wang K."/>
            <person name="Wang M."/>
            <person name="Wang X."/>
            <person name="Warfsmann J."/>
            <person name="Weissenbach J."/>
            <person name="White D.D."/>
            <person name="White J.D."/>
            <person name="Wiley G.B."/>
            <person name="Wincker P."/>
            <person name="Xing Y."/>
            <person name="Yang L."/>
            <person name="Yao Z."/>
            <person name="Ying F."/>
            <person name="Zhai J."/>
            <person name="Zhou L."/>
            <person name="Zuber A."/>
            <person name="Denarie J."/>
            <person name="Dixon R.A."/>
            <person name="May G.D."/>
            <person name="Schwartz D.C."/>
            <person name="Rogers J."/>
            <person name="Quetier F."/>
            <person name="Town C.D."/>
            <person name="Roe B.A."/>
        </authorList>
    </citation>
    <scope>NUCLEOTIDE SEQUENCE [LARGE SCALE GENOMIC DNA]</scope>
    <source>
        <strain evidence="1">A17</strain>
        <strain evidence="2 3">cv. Jemalong A17</strain>
    </source>
</reference>
<dbReference type="EMBL" id="CM001224">
    <property type="protein sequence ID" value="KEH18058.1"/>
    <property type="molecule type" value="Genomic_DNA"/>
</dbReference>
<dbReference type="EnsemblPlants" id="KEH18058">
    <property type="protein sequence ID" value="KEH18058"/>
    <property type="gene ID" value="MTR_8g010370"/>
</dbReference>
<sequence length="287" mass="33391">MEKGKKRKQWDMKLYTGTPQVCCRSSCSTSNSFYDVSFFKTVFEELAIDSRIEVFLFQNLREGSGTSNHVQNEKEKFEEVVRLPIRKIRQRRMKIAELEQVSSRPDVVEGNNDDDAWTFHDCDFYDIEIALELIMAKFTMSLKRKNYESSDAAVPLATMGQFSIIVCTVGNSAVPYTKKKTQGSRIKGNKSHLKAMSENNHEITVKSDRSDCSCVQSVESLVMWTLPYDLKKLKPWLRDYMSGLCYEGYLHIQHIMEEEHEHISKRILWRPKMVSPMELDELRAIFL</sequence>
<keyword evidence="3" id="KW-1185">Reference proteome</keyword>